<proteinExistence type="predicted"/>
<feature type="transmembrane region" description="Helical" evidence="1">
    <location>
        <begin position="93"/>
        <end position="112"/>
    </location>
</feature>
<protein>
    <submittedName>
        <fullName evidence="2">Uncharacterized protein</fullName>
    </submittedName>
</protein>
<evidence type="ECO:0000256" key="1">
    <source>
        <dbReference type="SAM" id="Phobius"/>
    </source>
</evidence>
<accession>A0A9Q3YHN0</accession>
<dbReference type="EMBL" id="JACVHL010000002">
    <property type="protein sequence ID" value="MCC3803742.1"/>
    <property type="molecule type" value="Genomic_DNA"/>
</dbReference>
<comment type="caution">
    <text evidence="2">The sequence shown here is derived from an EMBL/GenBank/DDBJ whole genome shotgun (WGS) entry which is preliminary data.</text>
</comment>
<gene>
    <name evidence="2" type="ORF">IB292_01710</name>
</gene>
<reference evidence="2" key="1">
    <citation type="submission" date="2020-09" db="EMBL/GenBank/DDBJ databases">
        <title>Genome sequence of Vibrio parahaemolyticus isolates.</title>
        <authorList>
            <person name="Hammerl J.A."/>
            <person name="Strauch E."/>
        </authorList>
    </citation>
    <scope>NUCLEOTIDE SEQUENCE</scope>
    <source>
        <strain evidence="2">17-VB00146</strain>
    </source>
</reference>
<sequence>MHIDSKKRDKSLFFRRKPLKITNATTKEWAIADCLGSGGVKGLNKSTLAIEYDTADLLGIRIGKPCELQVQHATYLDMLRWFWKHPDYTNRMANQHMILGTFLALVGMISLIL</sequence>
<keyword evidence="1" id="KW-0472">Membrane</keyword>
<dbReference type="AlphaFoldDB" id="A0A9Q3YHN0"/>
<keyword evidence="1" id="KW-1133">Transmembrane helix</keyword>
<dbReference type="Proteomes" id="UP000726777">
    <property type="component" value="Unassembled WGS sequence"/>
</dbReference>
<dbReference type="RefSeq" id="WP_228085406.1">
    <property type="nucleotide sequence ID" value="NZ_JACVHL010000002.1"/>
</dbReference>
<name>A0A9Q3YHN0_VIBPH</name>
<organism evidence="2 3">
    <name type="scientific">Vibrio parahaemolyticus</name>
    <dbReference type="NCBI Taxonomy" id="670"/>
    <lineage>
        <taxon>Bacteria</taxon>
        <taxon>Pseudomonadati</taxon>
        <taxon>Pseudomonadota</taxon>
        <taxon>Gammaproteobacteria</taxon>
        <taxon>Vibrionales</taxon>
        <taxon>Vibrionaceae</taxon>
        <taxon>Vibrio</taxon>
    </lineage>
</organism>
<evidence type="ECO:0000313" key="3">
    <source>
        <dbReference type="Proteomes" id="UP000726777"/>
    </source>
</evidence>
<evidence type="ECO:0000313" key="2">
    <source>
        <dbReference type="EMBL" id="MCC3803742.1"/>
    </source>
</evidence>
<keyword evidence="1" id="KW-0812">Transmembrane</keyword>